<dbReference type="Pfam" id="PF13843">
    <property type="entry name" value="DDE_Tnp_1_7"/>
    <property type="match status" value="1"/>
</dbReference>
<proteinExistence type="predicted"/>
<dbReference type="PANTHER" id="PTHR46599">
    <property type="entry name" value="PIGGYBAC TRANSPOSABLE ELEMENT-DERIVED PROTEIN 4"/>
    <property type="match status" value="1"/>
</dbReference>
<dbReference type="EMBL" id="JBAMIC010000004">
    <property type="protein sequence ID" value="KAK7108475.1"/>
    <property type="molecule type" value="Genomic_DNA"/>
</dbReference>
<evidence type="ECO:0000259" key="2">
    <source>
        <dbReference type="Pfam" id="PF13843"/>
    </source>
</evidence>
<keyword evidence="4" id="KW-1185">Reference proteome</keyword>
<protein>
    <recommendedName>
        <fullName evidence="2">PiggyBac transposable element-derived protein domain-containing protein</fullName>
    </recommendedName>
</protein>
<reference evidence="3 4" key="1">
    <citation type="submission" date="2024-02" db="EMBL/GenBank/DDBJ databases">
        <title>Chromosome-scale genome assembly of the rough periwinkle Littorina saxatilis.</title>
        <authorList>
            <person name="De Jode A."/>
            <person name="Faria R."/>
            <person name="Formenti G."/>
            <person name="Sims Y."/>
            <person name="Smith T.P."/>
            <person name="Tracey A."/>
            <person name="Wood J.M.D."/>
            <person name="Zagrodzka Z.B."/>
            <person name="Johannesson K."/>
            <person name="Butlin R.K."/>
            <person name="Leder E.H."/>
        </authorList>
    </citation>
    <scope>NUCLEOTIDE SEQUENCE [LARGE SCALE GENOMIC DNA]</scope>
    <source>
        <strain evidence="3">Snail1</strain>
        <tissue evidence="3">Muscle</tissue>
    </source>
</reference>
<dbReference type="AlphaFoldDB" id="A0AAN9BRP1"/>
<organism evidence="3 4">
    <name type="scientific">Littorina saxatilis</name>
    <dbReference type="NCBI Taxonomy" id="31220"/>
    <lineage>
        <taxon>Eukaryota</taxon>
        <taxon>Metazoa</taxon>
        <taxon>Spiralia</taxon>
        <taxon>Lophotrochozoa</taxon>
        <taxon>Mollusca</taxon>
        <taxon>Gastropoda</taxon>
        <taxon>Caenogastropoda</taxon>
        <taxon>Littorinimorpha</taxon>
        <taxon>Littorinoidea</taxon>
        <taxon>Littorinidae</taxon>
        <taxon>Littorina</taxon>
    </lineage>
</organism>
<dbReference type="InterPro" id="IPR029526">
    <property type="entry name" value="PGBD"/>
</dbReference>
<feature type="transmembrane region" description="Helical" evidence="1">
    <location>
        <begin position="193"/>
        <end position="213"/>
    </location>
</feature>
<name>A0AAN9BRP1_9CAEN</name>
<keyword evidence="1" id="KW-0812">Transmembrane</keyword>
<keyword evidence="1" id="KW-0472">Membrane</keyword>
<evidence type="ECO:0000256" key="1">
    <source>
        <dbReference type="SAM" id="Phobius"/>
    </source>
</evidence>
<evidence type="ECO:0000313" key="4">
    <source>
        <dbReference type="Proteomes" id="UP001374579"/>
    </source>
</evidence>
<comment type="caution">
    <text evidence="3">The sequence shown here is derived from an EMBL/GenBank/DDBJ whole genome shotgun (WGS) entry which is preliminary data.</text>
</comment>
<evidence type="ECO:0000313" key="3">
    <source>
        <dbReference type="EMBL" id="KAK7108475.1"/>
    </source>
</evidence>
<gene>
    <name evidence="3" type="ORF">V1264_016211</name>
</gene>
<keyword evidence="1" id="KW-1133">Transmembrane helix</keyword>
<dbReference type="Proteomes" id="UP001374579">
    <property type="component" value="Unassembled WGS sequence"/>
</dbReference>
<feature type="domain" description="PiggyBac transposable element-derived protein" evidence="2">
    <location>
        <begin position="1"/>
        <end position="210"/>
    </location>
</feature>
<dbReference type="PANTHER" id="PTHR46599:SF2">
    <property type="entry name" value="PIGGYBAC TRANSPOSABLE ELEMENT-DERIVED PROTEIN 4-LIKE"/>
    <property type="match status" value="1"/>
</dbReference>
<sequence length="230" mass="26483">MKSKPTPWGVKVWCSADPDTGYLLDFDVYTGKSQTGMKGGLGHHVMTVGKRFLEKGHHFYHDNFFTSIQLADELLDLKTRCCGTIRINRKGWPKELTFNKKTKKADRLKVGEVKMMQRGNMVATVWQDKRTIALLSTNEQPVVGSALRQTGKGRKEQKAIPQPILTYNKNMGGVDNFDAHRAYYPVGRPCRKWWRYLLWFFVQTSLINAFIIYKRTNQPAPKSSRQQDPL</sequence>
<accession>A0AAN9BRP1</accession>